<dbReference type="OrthoDB" id="9801773at2"/>
<dbReference type="SUPFAM" id="SSF55961">
    <property type="entry name" value="Bet v1-like"/>
    <property type="match status" value="1"/>
</dbReference>
<evidence type="ECO:0000313" key="1">
    <source>
        <dbReference type="EMBL" id="AJF05989.1"/>
    </source>
</evidence>
<dbReference type="Proteomes" id="UP000035036">
    <property type="component" value="Chromosome"/>
</dbReference>
<accession>A0A0B5FMX8</accession>
<dbReference type="AlphaFoldDB" id="A0A0B5FMX8"/>
<evidence type="ECO:0000313" key="2">
    <source>
        <dbReference type="Proteomes" id="UP000035036"/>
    </source>
</evidence>
<sequence length="158" mass="18709">MKLHCLHYVQSFPVELETCWRFFSDPANLSEITPPWLNFQVTSELPEHMHAGMMISYRIRPVMGIPIDWVTEITHADEPRFFVDEQRFGPYRFWHHQHLFRAVDQGVEMQDVVHYALPLGRLAEPIRRALVAPKLQEIFSYRREVLARRFGVCDFPGD</sequence>
<dbReference type="Gene3D" id="3.30.530.20">
    <property type="match status" value="1"/>
</dbReference>
<protein>
    <recommendedName>
        <fullName evidence="3">Ribosome association toxin RatA</fullName>
    </recommendedName>
</protein>
<evidence type="ECO:0008006" key="3">
    <source>
        <dbReference type="Google" id="ProtNLM"/>
    </source>
</evidence>
<dbReference type="InterPro" id="IPR023393">
    <property type="entry name" value="START-like_dom_sf"/>
</dbReference>
<proteinExistence type="predicted"/>
<organism evidence="1 2">
    <name type="scientific">Geoalkalibacter subterraneus</name>
    <dbReference type="NCBI Taxonomy" id="483547"/>
    <lineage>
        <taxon>Bacteria</taxon>
        <taxon>Pseudomonadati</taxon>
        <taxon>Thermodesulfobacteriota</taxon>
        <taxon>Desulfuromonadia</taxon>
        <taxon>Desulfuromonadales</taxon>
        <taxon>Geoalkalibacteraceae</taxon>
        <taxon>Geoalkalibacter</taxon>
    </lineage>
</organism>
<gene>
    <name evidence="1" type="ORF">GSUB_04640</name>
</gene>
<dbReference type="HOGENOM" id="CLU_112936_1_0_7"/>
<reference evidence="1 2" key="1">
    <citation type="journal article" date="2015" name="Genome Announc.">
        <title>Genomes of Geoalkalibacter ferrihydriticus Z-0531T and Geoalkalibacter subterraneus Red1T, Two Haloalkaliphilic Metal-Reducing Deltaproteobacteria.</title>
        <authorList>
            <person name="Badalamenti J.P."/>
            <person name="Krajmalnik-Brown R."/>
            <person name="Torres C.I."/>
            <person name="Bond D.R."/>
        </authorList>
    </citation>
    <scope>NUCLEOTIDE SEQUENCE [LARGE SCALE GENOMIC DNA]</scope>
    <source>
        <strain evidence="1 2">Red1</strain>
    </source>
</reference>
<name>A0A0B5FMX8_9BACT</name>
<dbReference type="RefSeq" id="WP_040199431.1">
    <property type="nucleotide sequence ID" value="NZ_CP010311.1"/>
</dbReference>
<dbReference type="EMBL" id="CP010311">
    <property type="protein sequence ID" value="AJF05989.1"/>
    <property type="molecule type" value="Genomic_DNA"/>
</dbReference>
<dbReference type="KEGG" id="gsb:GSUB_04640"/>
<dbReference type="CDD" id="cd07820">
    <property type="entry name" value="SRPBCC_3"/>
    <property type="match status" value="1"/>
</dbReference>
<keyword evidence="2" id="KW-1185">Reference proteome</keyword>
<dbReference type="STRING" id="483547.GSUB_04640"/>